<keyword evidence="4 6" id="KW-0689">Ribosomal protein</keyword>
<dbReference type="EMBL" id="PFAZ01000001">
    <property type="protein sequence ID" value="PIR89527.1"/>
    <property type="molecule type" value="Genomic_DNA"/>
</dbReference>
<reference evidence="9" key="1">
    <citation type="submission" date="2017-09" db="EMBL/GenBank/DDBJ databases">
        <title>Depth-based differentiation of microbial function through sediment-hosted aquifers and enrichment of novel symbionts in the deep terrestrial subsurface.</title>
        <authorList>
            <person name="Probst A.J."/>
            <person name="Ladd B."/>
            <person name="Jarett J.K."/>
            <person name="Geller-Mcgrath D.E."/>
            <person name="Sieber C.M.K."/>
            <person name="Emerson J.B."/>
            <person name="Anantharaman K."/>
            <person name="Thomas B.C."/>
            <person name="Malmstrom R."/>
            <person name="Stieglmeier M."/>
            <person name="Klingl A."/>
            <person name="Woyke T."/>
            <person name="Ryan C.M."/>
            <person name="Banfield J.F."/>
        </authorList>
    </citation>
    <scope>NUCLEOTIDE SEQUENCE [LARGE SCALE GENOMIC DNA]</scope>
</reference>
<organism evidence="8 9">
    <name type="scientific">Candidatus Harrisonbacteria bacterium CG10_big_fil_rev_8_21_14_0_10_40_38</name>
    <dbReference type="NCBI Taxonomy" id="1974583"/>
    <lineage>
        <taxon>Bacteria</taxon>
        <taxon>Candidatus Harrisoniibacteriota</taxon>
    </lineage>
</organism>
<dbReference type="InterPro" id="IPR036164">
    <property type="entry name" value="bL21-like_sf"/>
</dbReference>
<evidence type="ECO:0000256" key="3">
    <source>
        <dbReference type="ARBA" id="ARBA00022884"/>
    </source>
</evidence>
<dbReference type="GO" id="GO:0005840">
    <property type="term" value="C:ribosome"/>
    <property type="evidence" value="ECO:0007669"/>
    <property type="project" value="UniProtKB-KW"/>
</dbReference>
<comment type="similarity">
    <text evidence="1 6 7">Belongs to the bacterial ribosomal protein bL21 family.</text>
</comment>
<comment type="function">
    <text evidence="6 7">This protein binds to 23S rRNA in the presence of protein L20.</text>
</comment>
<dbReference type="InterPro" id="IPR018258">
    <property type="entry name" value="Ribosomal_bL21_CS"/>
</dbReference>
<keyword evidence="3 6" id="KW-0694">RNA-binding</keyword>
<evidence type="ECO:0000256" key="4">
    <source>
        <dbReference type="ARBA" id="ARBA00022980"/>
    </source>
</evidence>
<dbReference type="Pfam" id="PF00829">
    <property type="entry name" value="Ribosomal_L21p"/>
    <property type="match status" value="1"/>
</dbReference>
<dbReference type="NCBIfam" id="TIGR00061">
    <property type="entry name" value="L21"/>
    <property type="match status" value="1"/>
</dbReference>
<dbReference type="HAMAP" id="MF_01363">
    <property type="entry name" value="Ribosomal_bL21"/>
    <property type="match status" value="1"/>
</dbReference>
<dbReference type="GO" id="GO:0006412">
    <property type="term" value="P:translation"/>
    <property type="evidence" value="ECO:0007669"/>
    <property type="project" value="UniProtKB-UniRule"/>
</dbReference>
<evidence type="ECO:0000313" key="9">
    <source>
        <dbReference type="Proteomes" id="UP000231157"/>
    </source>
</evidence>
<dbReference type="GO" id="GO:0003735">
    <property type="term" value="F:structural constituent of ribosome"/>
    <property type="evidence" value="ECO:0007669"/>
    <property type="project" value="InterPro"/>
</dbReference>
<dbReference type="SUPFAM" id="SSF141091">
    <property type="entry name" value="L21p-like"/>
    <property type="match status" value="1"/>
</dbReference>
<accession>A0A2H0UT13</accession>
<proteinExistence type="inferred from homology"/>
<evidence type="ECO:0000313" key="8">
    <source>
        <dbReference type="EMBL" id="PIR89527.1"/>
    </source>
</evidence>
<dbReference type="InterPro" id="IPR028909">
    <property type="entry name" value="bL21-like"/>
</dbReference>
<keyword evidence="5 6" id="KW-0687">Ribonucleoprotein</keyword>
<protein>
    <recommendedName>
        <fullName evidence="6">Large ribosomal subunit protein bL21</fullName>
    </recommendedName>
</protein>
<comment type="subunit">
    <text evidence="6">Part of the 50S ribosomal subunit. Contacts protein L20.</text>
</comment>
<dbReference type="GO" id="GO:0005737">
    <property type="term" value="C:cytoplasm"/>
    <property type="evidence" value="ECO:0007669"/>
    <property type="project" value="UniProtKB-ARBA"/>
</dbReference>
<dbReference type="PANTHER" id="PTHR21349">
    <property type="entry name" value="50S RIBOSOMAL PROTEIN L21"/>
    <property type="match status" value="1"/>
</dbReference>
<comment type="caution">
    <text evidence="8">The sequence shown here is derived from an EMBL/GenBank/DDBJ whole genome shotgun (WGS) entry which is preliminary data.</text>
</comment>
<evidence type="ECO:0000256" key="7">
    <source>
        <dbReference type="RuleBase" id="RU000562"/>
    </source>
</evidence>
<gene>
    <name evidence="6 8" type="primary">rplU</name>
    <name evidence="8" type="ORF">COU07_01340</name>
</gene>
<evidence type="ECO:0000256" key="6">
    <source>
        <dbReference type="HAMAP-Rule" id="MF_01363"/>
    </source>
</evidence>
<name>A0A2H0UT13_9BACT</name>
<evidence type="ECO:0000256" key="5">
    <source>
        <dbReference type="ARBA" id="ARBA00023274"/>
    </source>
</evidence>
<dbReference type="GO" id="GO:1990904">
    <property type="term" value="C:ribonucleoprotein complex"/>
    <property type="evidence" value="ECO:0007669"/>
    <property type="project" value="UniProtKB-KW"/>
</dbReference>
<dbReference type="InterPro" id="IPR001787">
    <property type="entry name" value="Ribosomal_bL21"/>
</dbReference>
<evidence type="ECO:0000256" key="1">
    <source>
        <dbReference type="ARBA" id="ARBA00008563"/>
    </source>
</evidence>
<dbReference type="PROSITE" id="PS01169">
    <property type="entry name" value="RIBOSOMAL_L21"/>
    <property type="match status" value="1"/>
</dbReference>
<dbReference type="AlphaFoldDB" id="A0A2H0UT13"/>
<dbReference type="PANTHER" id="PTHR21349:SF0">
    <property type="entry name" value="LARGE RIBOSOMAL SUBUNIT PROTEIN BL21M"/>
    <property type="match status" value="1"/>
</dbReference>
<dbReference type="GO" id="GO:0019843">
    <property type="term" value="F:rRNA binding"/>
    <property type="evidence" value="ECO:0007669"/>
    <property type="project" value="UniProtKB-UniRule"/>
</dbReference>
<evidence type="ECO:0000256" key="2">
    <source>
        <dbReference type="ARBA" id="ARBA00022730"/>
    </source>
</evidence>
<keyword evidence="2 6" id="KW-0699">rRNA-binding</keyword>
<sequence length="103" mass="11544">MFAVIETGGKQYRVSSGQKLKIEKIAGEAGDPVSFDKVLLIANDDDVKVGKPYVSGAAVTGKVLRQGRARKVIVFKYHSKTRYRKKKGHRQEFTEVEFDNIKS</sequence>
<dbReference type="Proteomes" id="UP000231157">
    <property type="component" value="Unassembled WGS sequence"/>
</dbReference>